<dbReference type="Gene3D" id="2.60.120.200">
    <property type="match status" value="1"/>
</dbReference>
<evidence type="ECO:0000313" key="2">
    <source>
        <dbReference type="Proteomes" id="UP001159427"/>
    </source>
</evidence>
<keyword evidence="2" id="KW-1185">Reference proteome</keyword>
<accession>A0ABN8R1X9</accession>
<protein>
    <submittedName>
        <fullName evidence="1">Uncharacterized protein</fullName>
    </submittedName>
</protein>
<name>A0ABN8R1X9_9CNID</name>
<proteinExistence type="predicted"/>
<organism evidence="1 2">
    <name type="scientific">Porites evermanni</name>
    <dbReference type="NCBI Taxonomy" id="104178"/>
    <lineage>
        <taxon>Eukaryota</taxon>
        <taxon>Metazoa</taxon>
        <taxon>Cnidaria</taxon>
        <taxon>Anthozoa</taxon>
        <taxon>Hexacorallia</taxon>
        <taxon>Scleractinia</taxon>
        <taxon>Fungiina</taxon>
        <taxon>Poritidae</taxon>
        <taxon>Porites</taxon>
    </lineage>
</organism>
<gene>
    <name evidence="1" type="ORF">PEVE_00009016</name>
</gene>
<evidence type="ECO:0000313" key="1">
    <source>
        <dbReference type="EMBL" id="CAH3173358.1"/>
    </source>
</evidence>
<comment type="caution">
    <text evidence="1">The sequence shown here is derived from an EMBL/GenBank/DDBJ whole genome shotgun (WGS) entry which is preliminary data.</text>
</comment>
<sequence>MGGGENIAKMTHGKFNTGFRGCIKNIFFKDRGMDLQGDAILGWNVLPCDSDEAEP</sequence>
<dbReference type="EMBL" id="CALNXI010001615">
    <property type="protein sequence ID" value="CAH3173358.1"/>
    <property type="molecule type" value="Genomic_DNA"/>
</dbReference>
<reference evidence="1 2" key="1">
    <citation type="submission" date="2022-05" db="EMBL/GenBank/DDBJ databases">
        <authorList>
            <consortium name="Genoscope - CEA"/>
            <person name="William W."/>
        </authorList>
    </citation>
    <scope>NUCLEOTIDE SEQUENCE [LARGE SCALE GENOMIC DNA]</scope>
</reference>
<dbReference type="Proteomes" id="UP001159427">
    <property type="component" value="Unassembled WGS sequence"/>
</dbReference>